<protein>
    <submittedName>
        <fullName evidence="1">Uncharacterized protein</fullName>
    </submittedName>
</protein>
<dbReference type="eggNOG" id="ENOG502SB1A">
    <property type="taxonomic scope" value="Eukaryota"/>
</dbReference>
<name>A0A1X7V5Y1_AMPQE</name>
<dbReference type="OMA" id="GHYALEN"/>
<dbReference type="InParanoid" id="A0A1X7V5Y1"/>
<sequence length="281" mass="31716">MALLRYFKPVNGVPDPRGSLSSSIPSSVIAEANAQVVKEVEKGKKRGPYQSYSPTLRLEIGKYSCQLGVAAASRYFTRRLKRSVSETTVRSIRDAYREELKRKRMEFDDDDDDDDVAMESLYAKKRGRPLLLGDLDEIVQLYLRKLKDAGGTISARIVVAAARGVIMKSNRGMLVEFGGHVQLKKYLARSLFQRMNLVQRKATTARSKHTDVNLKALKQQFLTDFQSTVSMEEIPSELVFNWDQTGIQRVPSSSWTMDKSGVKRVKIIGANDKRQITAIFC</sequence>
<organism evidence="1">
    <name type="scientific">Amphimedon queenslandica</name>
    <name type="common">Sponge</name>
    <dbReference type="NCBI Taxonomy" id="400682"/>
    <lineage>
        <taxon>Eukaryota</taxon>
        <taxon>Metazoa</taxon>
        <taxon>Porifera</taxon>
        <taxon>Demospongiae</taxon>
        <taxon>Heteroscleromorpha</taxon>
        <taxon>Haplosclerida</taxon>
        <taxon>Niphatidae</taxon>
        <taxon>Amphimedon</taxon>
    </lineage>
</organism>
<reference evidence="1" key="1">
    <citation type="submission" date="2017-05" db="UniProtKB">
        <authorList>
            <consortium name="EnsemblMetazoa"/>
        </authorList>
    </citation>
    <scope>IDENTIFICATION</scope>
</reference>
<accession>A0A1X7V5Y1</accession>
<dbReference type="EnsemblMetazoa" id="Aqu2.1.35391_001">
    <property type="protein sequence ID" value="Aqu2.1.35391_001"/>
    <property type="gene ID" value="Aqu2.1.35391"/>
</dbReference>
<dbReference type="AlphaFoldDB" id="A0A1X7V5Y1"/>
<proteinExistence type="predicted"/>
<evidence type="ECO:0000313" key="1">
    <source>
        <dbReference type="EnsemblMetazoa" id="Aqu2.1.35391_001"/>
    </source>
</evidence>